<feature type="domain" description="ATP synthase F1 complex delta/epsilon subunit N-terminal" evidence="7">
    <location>
        <begin position="1"/>
        <end position="79"/>
    </location>
</feature>
<dbReference type="InterPro" id="IPR001469">
    <property type="entry name" value="ATP_synth_F1_dsu/esu"/>
</dbReference>
<evidence type="ECO:0000256" key="1">
    <source>
        <dbReference type="ARBA" id="ARBA00004184"/>
    </source>
</evidence>
<evidence type="ECO:0000313" key="8">
    <source>
        <dbReference type="EMBL" id="OHA02288.1"/>
    </source>
</evidence>
<evidence type="ECO:0000256" key="5">
    <source>
        <dbReference type="ARBA" id="ARBA00023136"/>
    </source>
</evidence>
<dbReference type="EMBL" id="MHQL01000040">
    <property type="protein sequence ID" value="OHA02288.1"/>
    <property type="molecule type" value="Genomic_DNA"/>
</dbReference>
<keyword evidence="3" id="KW-0813">Transport</keyword>
<proteinExistence type="inferred from homology"/>
<evidence type="ECO:0000256" key="4">
    <source>
        <dbReference type="ARBA" id="ARBA00023065"/>
    </source>
</evidence>
<dbReference type="GO" id="GO:0045259">
    <property type="term" value="C:proton-transporting ATP synthase complex"/>
    <property type="evidence" value="ECO:0007669"/>
    <property type="project" value="UniProtKB-KW"/>
</dbReference>
<keyword evidence="5" id="KW-0472">Membrane</keyword>
<accession>A0A1G2KS68</accession>
<keyword evidence="6" id="KW-0066">ATP synthesis</keyword>
<comment type="caution">
    <text evidence="8">The sequence shown here is derived from an EMBL/GenBank/DDBJ whole genome shotgun (WGS) entry which is preliminary data.</text>
</comment>
<evidence type="ECO:0000313" key="9">
    <source>
        <dbReference type="Proteomes" id="UP000177811"/>
    </source>
</evidence>
<sequence>MKLSIHSIKKTLFSGEAEKIIARTTSGEITVLDDHIPLLSALVDSSVRVVDARGGEVSVPISGGFLEVRPGGEVVILCD</sequence>
<gene>
    <name evidence="8" type="ORF">A3C16_03225</name>
</gene>
<evidence type="ECO:0000256" key="2">
    <source>
        <dbReference type="ARBA" id="ARBA00005712"/>
    </source>
</evidence>
<dbReference type="Proteomes" id="UP000177811">
    <property type="component" value="Unassembled WGS sequence"/>
</dbReference>
<dbReference type="Pfam" id="PF02823">
    <property type="entry name" value="ATP-synt_DE_N"/>
    <property type="match status" value="1"/>
</dbReference>
<comment type="subcellular location">
    <subcellularLocation>
        <location evidence="1">Endomembrane system</location>
        <topology evidence="1">Peripheral membrane protein</topology>
    </subcellularLocation>
</comment>
<evidence type="ECO:0000256" key="6">
    <source>
        <dbReference type="ARBA" id="ARBA00023196"/>
    </source>
</evidence>
<reference evidence="8 9" key="1">
    <citation type="journal article" date="2016" name="Nat. Commun.">
        <title>Thousands of microbial genomes shed light on interconnected biogeochemical processes in an aquifer system.</title>
        <authorList>
            <person name="Anantharaman K."/>
            <person name="Brown C.T."/>
            <person name="Hug L.A."/>
            <person name="Sharon I."/>
            <person name="Castelle C.J."/>
            <person name="Probst A.J."/>
            <person name="Thomas B.C."/>
            <person name="Singh A."/>
            <person name="Wilkins M.J."/>
            <person name="Karaoz U."/>
            <person name="Brodie E.L."/>
            <person name="Williams K.H."/>
            <person name="Hubbard S.S."/>
            <person name="Banfield J.F."/>
        </authorList>
    </citation>
    <scope>NUCLEOTIDE SEQUENCE [LARGE SCALE GENOMIC DNA]</scope>
</reference>
<organism evidence="8 9">
    <name type="scientific">Candidatus Sungbacteria bacterium RIFCSPHIGHO2_02_FULL_51_29</name>
    <dbReference type="NCBI Taxonomy" id="1802273"/>
    <lineage>
        <taxon>Bacteria</taxon>
        <taxon>Candidatus Sungiibacteriota</taxon>
    </lineage>
</organism>
<dbReference type="Gene3D" id="2.60.15.10">
    <property type="entry name" value="F0F1 ATP synthase delta/epsilon subunit, N-terminal"/>
    <property type="match status" value="1"/>
</dbReference>
<dbReference type="GO" id="GO:0046933">
    <property type="term" value="F:proton-transporting ATP synthase activity, rotational mechanism"/>
    <property type="evidence" value="ECO:0007669"/>
    <property type="project" value="InterPro"/>
</dbReference>
<dbReference type="CDD" id="cd12152">
    <property type="entry name" value="F1-ATPase_delta"/>
    <property type="match status" value="1"/>
</dbReference>
<protein>
    <recommendedName>
        <fullName evidence="7">ATP synthase F1 complex delta/epsilon subunit N-terminal domain-containing protein</fullName>
    </recommendedName>
</protein>
<dbReference type="SUPFAM" id="SSF51344">
    <property type="entry name" value="Epsilon subunit of F1F0-ATP synthase N-terminal domain"/>
    <property type="match status" value="1"/>
</dbReference>
<evidence type="ECO:0000259" key="7">
    <source>
        <dbReference type="Pfam" id="PF02823"/>
    </source>
</evidence>
<name>A0A1G2KS68_9BACT</name>
<dbReference type="AlphaFoldDB" id="A0A1G2KS68"/>
<comment type="similarity">
    <text evidence="2">Belongs to the ATPase epsilon chain family.</text>
</comment>
<keyword evidence="4" id="KW-0406">Ion transport</keyword>
<dbReference type="InterPro" id="IPR036771">
    <property type="entry name" value="ATPsynth_dsu/esu_N"/>
</dbReference>
<dbReference type="GO" id="GO:0012505">
    <property type="term" value="C:endomembrane system"/>
    <property type="evidence" value="ECO:0007669"/>
    <property type="project" value="UniProtKB-SubCell"/>
</dbReference>
<evidence type="ECO:0000256" key="3">
    <source>
        <dbReference type="ARBA" id="ARBA00022448"/>
    </source>
</evidence>
<dbReference type="InterPro" id="IPR020546">
    <property type="entry name" value="ATP_synth_F1_dsu/esu_N"/>
</dbReference>
<keyword evidence="6" id="KW-0139">CF(1)</keyword>